<organism evidence="2">
    <name type="scientific">Gordonia amarae</name>
    <dbReference type="NCBI Taxonomy" id="36821"/>
    <lineage>
        <taxon>Bacteria</taxon>
        <taxon>Bacillati</taxon>
        <taxon>Actinomycetota</taxon>
        <taxon>Actinomycetes</taxon>
        <taxon>Mycobacteriales</taxon>
        <taxon>Gordoniaceae</taxon>
        <taxon>Gordonia</taxon>
    </lineage>
</organism>
<gene>
    <name evidence="2" type="ORF">GII30_15470</name>
</gene>
<dbReference type="AlphaFoldDB" id="A0A857LVN5"/>
<dbReference type="Pfam" id="PF07510">
    <property type="entry name" value="GmrSD_C"/>
    <property type="match status" value="1"/>
</dbReference>
<dbReference type="PANTHER" id="PTHR24094:SF15">
    <property type="entry name" value="AMP-DEPENDENT SYNTHETASE_LIGASE DOMAIN-CONTAINING PROTEIN-RELATED"/>
    <property type="match status" value="1"/>
</dbReference>
<dbReference type="PANTHER" id="PTHR24094">
    <property type="entry name" value="SECRETED PROTEIN"/>
    <property type="match status" value="1"/>
</dbReference>
<name>A0A857LVN5_9ACTN</name>
<reference evidence="2" key="1">
    <citation type="journal article" date="2021" name="Nat. Microbiol.">
        <title>Cocultivation of an ultrasmall environmental parasitic bacterium with lytic ability against bacteria associated with wastewater foams.</title>
        <authorList>
            <person name="Batinovic S."/>
            <person name="Rose J.J.A."/>
            <person name="Ratcliffe J."/>
            <person name="Seviour R.J."/>
            <person name="Petrovski S."/>
        </authorList>
    </citation>
    <scope>NUCLEOTIDE SEQUENCE</scope>
    <source>
        <strain evidence="2">CON44</strain>
    </source>
</reference>
<dbReference type="EMBL" id="CP045810">
    <property type="protein sequence ID" value="QHN40361.1"/>
    <property type="molecule type" value="Genomic_DNA"/>
</dbReference>
<feature type="domain" description="GmrSD restriction endonucleases C-terminal" evidence="1">
    <location>
        <begin position="123"/>
        <end position="262"/>
    </location>
</feature>
<protein>
    <submittedName>
        <fullName evidence="2">DUF1524 domain-containing protein</fullName>
    </submittedName>
</protein>
<evidence type="ECO:0000259" key="1">
    <source>
        <dbReference type="Pfam" id="PF07510"/>
    </source>
</evidence>
<proteinExistence type="predicted"/>
<dbReference type="InterPro" id="IPR011089">
    <property type="entry name" value="GmrSD_C"/>
</dbReference>
<sequence length="267" mass="29021">MRDVSRSENHCRTCRCARQSVIGLHYRRLRRRVSSSPWPLRRWLAVWAAAVTAVTVAIGAVLSVSAADIDPALREAAHRAAATLSRIPLTDSRPGADGTYERAQFGAAWTDAVSVTGGGNGCDTRNDILARDLSDITTGITSKCARAVMSGEFRSPYTGEFIVFSRERAASAVQIDHIVPLAFAWSMGASSWPASRRYAFANDPANLVAVDARSNQDKSDAEPARWMPPLKRFRCQYSVQFVAVTGAYGLTLDKPSAQALAEVLEDC</sequence>
<evidence type="ECO:0000313" key="2">
    <source>
        <dbReference type="EMBL" id="QHN40361.1"/>
    </source>
</evidence>
<accession>A0A857LVN5</accession>